<evidence type="ECO:0000256" key="1">
    <source>
        <dbReference type="SAM" id="MobiDB-lite"/>
    </source>
</evidence>
<evidence type="ECO:0000313" key="2">
    <source>
        <dbReference type="EMBL" id="CAJ1381386.1"/>
    </source>
</evidence>
<sequence length="67" mass="7471">TLREQRLSGHQRRGARLRHRGLRSGRLGGGEHQGEGRVRRFRGGRVRVFRCGGANQGRGRPEAAQEG</sequence>
<feature type="region of interest" description="Disordered" evidence="1">
    <location>
        <begin position="1"/>
        <end position="37"/>
    </location>
</feature>
<evidence type="ECO:0000313" key="3">
    <source>
        <dbReference type="Proteomes" id="UP001178507"/>
    </source>
</evidence>
<comment type="caution">
    <text evidence="2">The sequence shown here is derived from an EMBL/GenBank/DDBJ whole genome shotgun (WGS) entry which is preliminary data.</text>
</comment>
<reference evidence="2" key="1">
    <citation type="submission" date="2023-08" db="EMBL/GenBank/DDBJ databases">
        <authorList>
            <person name="Chen Y."/>
            <person name="Shah S."/>
            <person name="Dougan E. K."/>
            <person name="Thang M."/>
            <person name="Chan C."/>
        </authorList>
    </citation>
    <scope>NUCLEOTIDE SEQUENCE</scope>
</reference>
<dbReference type="Proteomes" id="UP001178507">
    <property type="component" value="Unassembled WGS sequence"/>
</dbReference>
<accession>A0AA36I6W3</accession>
<protein>
    <submittedName>
        <fullName evidence="2">Uncharacterized protein</fullName>
    </submittedName>
</protein>
<keyword evidence="3" id="KW-1185">Reference proteome</keyword>
<organism evidence="2 3">
    <name type="scientific">Effrenium voratum</name>
    <dbReference type="NCBI Taxonomy" id="2562239"/>
    <lineage>
        <taxon>Eukaryota</taxon>
        <taxon>Sar</taxon>
        <taxon>Alveolata</taxon>
        <taxon>Dinophyceae</taxon>
        <taxon>Suessiales</taxon>
        <taxon>Symbiodiniaceae</taxon>
        <taxon>Effrenium</taxon>
    </lineage>
</organism>
<feature type="compositionally biased region" description="Basic residues" evidence="1">
    <location>
        <begin position="9"/>
        <end position="23"/>
    </location>
</feature>
<proteinExistence type="predicted"/>
<name>A0AA36I6W3_9DINO</name>
<feature type="non-terminal residue" evidence="2">
    <location>
        <position position="1"/>
    </location>
</feature>
<dbReference type="AlphaFoldDB" id="A0AA36I6W3"/>
<dbReference type="EMBL" id="CAUJNA010000804">
    <property type="protein sequence ID" value="CAJ1381386.1"/>
    <property type="molecule type" value="Genomic_DNA"/>
</dbReference>
<gene>
    <name evidence="2" type="ORF">EVOR1521_LOCUS9093</name>
</gene>
<feature type="non-terminal residue" evidence="2">
    <location>
        <position position="67"/>
    </location>
</feature>